<keyword evidence="1" id="KW-1133">Transmembrane helix</keyword>
<proteinExistence type="predicted"/>
<comment type="caution">
    <text evidence="2">The sequence shown here is derived from an EMBL/GenBank/DDBJ whole genome shotgun (WGS) entry which is preliminary data.</text>
</comment>
<evidence type="ECO:0000313" key="2">
    <source>
        <dbReference type="EMBL" id="EPR77938.1"/>
    </source>
</evidence>
<evidence type="ECO:0000256" key="1">
    <source>
        <dbReference type="SAM" id="Phobius"/>
    </source>
</evidence>
<dbReference type="VEuPathDB" id="MicrosporidiaDB:SLOPH_580"/>
<name>S7XPQ5_SPRLO</name>
<reference evidence="3" key="1">
    <citation type="journal article" date="2013" name="PLoS Genet.">
        <title>The genome of Spraguea lophii and the basis of host-microsporidian interactions.</title>
        <authorList>
            <person name="Campbell S.E."/>
            <person name="Williams T.A."/>
            <person name="Yousuf A."/>
            <person name="Soanes D.M."/>
            <person name="Paszkiewicz K.H."/>
            <person name="Williams B.A.P."/>
        </authorList>
    </citation>
    <scope>NUCLEOTIDE SEQUENCE [LARGE SCALE GENOMIC DNA]</scope>
    <source>
        <strain evidence="3">42_110</strain>
    </source>
</reference>
<accession>S7XPQ5</accession>
<keyword evidence="3" id="KW-1185">Reference proteome</keyword>
<dbReference type="EMBL" id="ATCN01001135">
    <property type="protein sequence ID" value="EPR77938.1"/>
    <property type="molecule type" value="Genomic_DNA"/>
</dbReference>
<dbReference type="Proteomes" id="UP000014978">
    <property type="component" value="Unassembled WGS sequence"/>
</dbReference>
<organism evidence="2 3">
    <name type="scientific">Spraguea lophii (strain 42_110)</name>
    <name type="common">Microsporidian parasite</name>
    <dbReference type="NCBI Taxonomy" id="1358809"/>
    <lineage>
        <taxon>Eukaryota</taxon>
        <taxon>Fungi</taxon>
        <taxon>Fungi incertae sedis</taxon>
        <taxon>Microsporidia</taxon>
        <taxon>Spragueidae</taxon>
        <taxon>Spraguea</taxon>
    </lineage>
</organism>
<gene>
    <name evidence="2" type="ORF">SLOPH_580</name>
</gene>
<dbReference type="AlphaFoldDB" id="S7XPQ5"/>
<dbReference type="HOGENOM" id="CLU_625806_0_0_1"/>
<keyword evidence="1" id="KW-0812">Transmembrane</keyword>
<feature type="transmembrane region" description="Helical" evidence="1">
    <location>
        <begin position="31"/>
        <end position="50"/>
    </location>
</feature>
<keyword evidence="1" id="KW-0472">Membrane</keyword>
<protein>
    <submittedName>
        <fullName evidence="2">Uncharacterized protein</fullName>
    </submittedName>
</protein>
<feature type="transmembrane region" description="Helical" evidence="1">
    <location>
        <begin position="62"/>
        <end position="81"/>
    </location>
</feature>
<dbReference type="InParanoid" id="S7XPQ5"/>
<sequence>MDLFINNNTKLFKHSTVSKHMLLNTKKNIKYILKSLLLSTIMLLCLKLLNSTKKNIKYILKASFLSTIMLLCLKLLNYTFIPTPYAKCIFTDKQRIEDLYNNHDSTITNLNFSRDDEIYLDYFDFNLHVDYMLPDSLNRPELLELFKEYCEIVKYPADELSQYENAINESITTENLLENLISYFAKYHEILSSKIKYIYNIMEKYHGEYGKIGDPNKITIEDFYYPSRPGDRLIFEKFCEESDKYIVPISILLQKIETTEIYTQILGYELIKVKAYSNIGSVPHLHNSLEMNIKNTFVQAIQTLTRIAALSVDMQSKHFEFRPSQNYFSLLKIHFFILRVKDILLCFCLNKENPKFEPMLKKYMFSDLNSFISYTIYDMYESVKTIFDLSDKTDEEFKKRTIHKIIKLFSKTSLNIIDIYSLDSIELLNNILVDVDDL</sequence>
<evidence type="ECO:0000313" key="3">
    <source>
        <dbReference type="Proteomes" id="UP000014978"/>
    </source>
</evidence>